<gene>
    <name evidence="2" type="ORF">N801_10830</name>
</gene>
<dbReference type="Proteomes" id="UP000030013">
    <property type="component" value="Unassembled WGS sequence"/>
</dbReference>
<dbReference type="OrthoDB" id="4872055at2"/>
<evidence type="ECO:0000256" key="1">
    <source>
        <dbReference type="SAM" id="Phobius"/>
    </source>
</evidence>
<keyword evidence="3" id="KW-1185">Reference proteome</keyword>
<evidence type="ECO:0000313" key="3">
    <source>
        <dbReference type="Proteomes" id="UP000030013"/>
    </source>
</evidence>
<sequence>MLIRLASRRGHDKEREIGATAVEYALMASLIAMVIFAAVALIGPKLGLIFTEAAASL</sequence>
<keyword evidence="1" id="KW-0812">Transmembrane</keyword>
<evidence type="ECO:0000313" key="2">
    <source>
        <dbReference type="EMBL" id="KGN40873.1"/>
    </source>
</evidence>
<dbReference type="InterPro" id="IPR007047">
    <property type="entry name" value="Flp_Fap"/>
</dbReference>
<accession>A0A0A0JUP4</accession>
<comment type="caution">
    <text evidence="2">The sequence shown here is derived from an EMBL/GenBank/DDBJ whole genome shotgun (WGS) entry which is preliminary data.</text>
</comment>
<dbReference type="AlphaFoldDB" id="A0A0A0JUP4"/>
<feature type="transmembrane region" description="Helical" evidence="1">
    <location>
        <begin position="21"/>
        <end position="42"/>
    </location>
</feature>
<reference evidence="2 3" key="1">
    <citation type="submission" date="2013-08" db="EMBL/GenBank/DDBJ databases">
        <title>The genome sequence of Knoellia aerolata.</title>
        <authorList>
            <person name="Zhu W."/>
            <person name="Wang G."/>
        </authorList>
    </citation>
    <scope>NUCLEOTIDE SEQUENCE [LARGE SCALE GENOMIC DNA]</scope>
    <source>
        <strain evidence="2 3">DSM 18566</strain>
    </source>
</reference>
<proteinExistence type="predicted"/>
<name>A0A0A0JUP4_9MICO</name>
<dbReference type="Pfam" id="PF04964">
    <property type="entry name" value="Flp_Fap"/>
    <property type="match status" value="1"/>
</dbReference>
<protein>
    <recommendedName>
        <fullName evidence="4">Flp family type IVb pilin</fullName>
    </recommendedName>
</protein>
<keyword evidence="1" id="KW-1133">Transmembrane helix</keyword>
<evidence type="ECO:0008006" key="4">
    <source>
        <dbReference type="Google" id="ProtNLM"/>
    </source>
</evidence>
<organism evidence="2 3">
    <name type="scientific">Knoellia aerolata DSM 18566</name>
    <dbReference type="NCBI Taxonomy" id="1385519"/>
    <lineage>
        <taxon>Bacteria</taxon>
        <taxon>Bacillati</taxon>
        <taxon>Actinomycetota</taxon>
        <taxon>Actinomycetes</taxon>
        <taxon>Micrococcales</taxon>
        <taxon>Intrasporangiaceae</taxon>
        <taxon>Knoellia</taxon>
    </lineage>
</organism>
<dbReference type="STRING" id="1385519.N801_10830"/>
<dbReference type="RefSeq" id="WP_084108763.1">
    <property type="nucleotide sequence ID" value="NZ_AVPL01000029.1"/>
</dbReference>
<dbReference type="EMBL" id="AVPL01000029">
    <property type="protein sequence ID" value="KGN40873.1"/>
    <property type="molecule type" value="Genomic_DNA"/>
</dbReference>
<keyword evidence="1" id="KW-0472">Membrane</keyword>